<feature type="domain" description="MurNAc-LAA" evidence="5">
    <location>
        <begin position="641"/>
        <end position="774"/>
    </location>
</feature>
<keyword evidence="4" id="KW-0472">Membrane</keyword>
<dbReference type="GO" id="GO:0008745">
    <property type="term" value="F:N-acetylmuramoyl-L-alanine amidase activity"/>
    <property type="evidence" value="ECO:0007669"/>
    <property type="project" value="UniProtKB-EC"/>
</dbReference>
<accession>A0A1G9SIG7</accession>
<gene>
    <name evidence="6" type="ORF">SAMN05421823_112172</name>
</gene>
<dbReference type="GO" id="GO:0030288">
    <property type="term" value="C:outer membrane-bounded periplasmic space"/>
    <property type="evidence" value="ECO:0007669"/>
    <property type="project" value="TreeGrafter"/>
</dbReference>
<sequence length="782" mass="88429">MKSLPKQLWVHVAGIVAIALALCVLIGQSDALESASRFWALGFVVVSALGILYGVLVKYLNAEADHQRYGAHPYHRFFFGGTGVLTVTLTVLGLISALFVYFDHENIFQALGLVVSVTWVAVFLRYFMWSVYHYNINYGLTDREWQRIFEAREKQRMGFPVSQEDLTAPDKNPYRSQTFGLPPGTVRGMIAFTLLMGGLSLLIASFGTEYSTSNQLALIRQQFEFFETAFLMMIAFYFGDKSLKYLQRRWTTGAPSATAPAAKPPARKEMMSELDVDDLALAEEDRELERVEQEKGASALTARRKVLSAAVADEPAARLQGSFVQVKDNIFGKVLSDEEIEAALHQLQQEEGIRLSLPVVKAILEVESSGRGHLPDGRPKILFEGHRFWFWLEKFGKNPAALQAQYPELIYRNWTTKHYRLGAKEYERLDAARQIDAKAAVYATSWGLFQILGENLEHNIKARLDPAREARDPDFYKDYNDFVEKQGVSEYYHFLDFLAFIKTKTARGKPLIEYISEARQGTYDWASFAYGYNGSGYKTNQYDVRLQAAYARYRTQTPASEAGGGWVPMLDAGHGGMKDGVYQTPPERGKRYEFADGTKIYEGDINRRIGRMLMDLLQEAGIPFYDLTVSTVDDTSLTERVEKANALYRDHPNAYFLSIHSNSSSKALTGAGGQANGFEVWTSVGQTKSDELASVVAQAYKQAFPEFKFRQDMTDGDPDREMEVESKSFYVLRKTRCPALLVENLFYDNRLEAQFLLSEAGQRRIARCLFNAVRDIHQNVHA</sequence>
<dbReference type="InterPro" id="IPR024408">
    <property type="entry name" value="Muramidase"/>
</dbReference>
<organism evidence="6 7">
    <name type="scientific">Catalinimonas alkaloidigena</name>
    <dbReference type="NCBI Taxonomy" id="1075417"/>
    <lineage>
        <taxon>Bacteria</taxon>
        <taxon>Pseudomonadati</taxon>
        <taxon>Bacteroidota</taxon>
        <taxon>Cytophagia</taxon>
        <taxon>Cytophagales</taxon>
        <taxon>Catalimonadaceae</taxon>
        <taxon>Catalinimonas</taxon>
    </lineage>
</organism>
<evidence type="ECO:0000313" key="6">
    <source>
        <dbReference type="EMBL" id="SDM35097.1"/>
    </source>
</evidence>
<dbReference type="SMART" id="SM00646">
    <property type="entry name" value="Ami_3"/>
    <property type="match status" value="1"/>
</dbReference>
<evidence type="ECO:0000256" key="2">
    <source>
        <dbReference type="ARBA" id="ARBA00011901"/>
    </source>
</evidence>
<dbReference type="InterPro" id="IPR050695">
    <property type="entry name" value="N-acetylmuramoyl_amidase_3"/>
</dbReference>
<keyword evidence="4" id="KW-0812">Transmembrane</keyword>
<evidence type="ECO:0000313" key="7">
    <source>
        <dbReference type="Proteomes" id="UP000198510"/>
    </source>
</evidence>
<feature type="transmembrane region" description="Helical" evidence="4">
    <location>
        <begin position="77"/>
        <end position="101"/>
    </location>
</feature>
<feature type="transmembrane region" description="Helical" evidence="4">
    <location>
        <begin position="7"/>
        <end position="27"/>
    </location>
</feature>
<evidence type="ECO:0000256" key="4">
    <source>
        <dbReference type="SAM" id="Phobius"/>
    </source>
</evidence>
<protein>
    <recommendedName>
        <fullName evidence="2">N-acetylmuramoyl-L-alanine amidase</fullName>
        <ecNumber evidence="2">3.5.1.28</ecNumber>
    </recommendedName>
</protein>
<dbReference type="InterPro" id="IPR002508">
    <property type="entry name" value="MurNAc-LAA_cat"/>
</dbReference>
<dbReference type="Pfam" id="PF01520">
    <property type="entry name" value="Amidase_3"/>
    <property type="match status" value="1"/>
</dbReference>
<proteinExistence type="predicted"/>
<dbReference type="PANTHER" id="PTHR30404:SF0">
    <property type="entry name" value="N-ACETYLMURAMOYL-L-ALANINE AMIDASE AMIC"/>
    <property type="match status" value="1"/>
</dbReference>
<dbReference type="GO" id="GO:0009253">
    <property type="term" value="P:peptidoglycan catabolic process"/>
    <property type="evidence" value="ECO:0007669"/>
    <property type="project" value="InterPro"/>
</dbReference>
<dbReference type="SUPFAM" id="SSF53187">
    <property type="entry name" value="Zn-dependent exopeptidases"/>
    <property type="match status" value="1"/>
</dbReference>
<dbReference type="AlphaFoldDB" id="A0A1G9SIG7"/>
<comment type="catalytic activity">
    <reaction evidence="1">
        <text>Hydrolyzes the link between N-acetylmuramoyl residues and L-amino acid residues in certain cell-wall glycopeptides.</text>
        <dbReference type="EC" id="3.5.1.28"/>
    </reaction>
</comment>
<evidence type="ECO:0000256" key="3">
    <source>
        <dbReference type="ARBA" id="ARBA00022801"/>
    </source>
</evidence>
<dbReference type="PANTHER" id="PTHR30404">
    <property type="entry name" value="N-ACETYLMURAMOYL-L-ALANINE AMIDASE"/>
    <property type="match status" value="1"/>
</dbReference>
<feature type="transmembrane region" description="Helical" evidence="4">
    <location>
        <begin position="189"/>
        <end position="207"/>
    </location>
</feature>
<dbReference type="Gene3D" id="3.40.630.40">
    <property type="entry name" value="Zn-dependent exopeptidases"/>
    <property type="match status" value="1"/>
</dbReference>
<keyword evidence="3" id="KW-0378">Hydrolase</keyword>
<dbReference type="OrthoDB" id="1523598at2"/>
<evidence type="ECO:0000256" key="1">
    <source>
        <dbReference type="ARBA" id="ARBA00001561"/>
    </source>
</evidence>
<dbReference type="Pfam" id="PF11860">
    <property type="entry name" value="Muramidase"/>
    <property type="match status" value="1"/>
</dbReference>
<dbReference type="Proteomes" id="UP000198510">
    <property type="component" value="Unassembled WGS sequence"/>
</dbReference>
<feature type="transmembrane region" description="Helical" evidence="4">
    <location>
        <begin position="107"/>
        <end position="127"/>
    </location>
</feature>
<name>A0A1G9SIG7_9BACT</name>
<keyword evidence="7" id="KW-1185">Reference proteome</keyword>
<dbReference type="CDD" id="cd02696">
    <property type="entry name" value="MurNAc-LAA"/>
    <property type="match status" value="1"/>
</dbReference>
<evidence type="ECO:0000259" key="5">
    <source>
        <dbReference type="SMART" id="SM00646"/>
    </source>
</evidence>
<dbReference type="EMBL" id="FNFO01000012">
    <property type="protein sequence ID" value="SDM35097.1"/>
    <property type="molecule type" value="Genomic_DNA"/>
</dbReference>
<keyword evidence="4" id="KW-1133">Transmembrane helix</keyword>
<dbReference type="EC" id="3.5.1.28" evidence="2"/>
<feature type="transmembrane region" description="Helical" evidence="4">
    <location>
        <begin position="39"/>
        <end position="56"/>
    </location>
</feature>
<dbReference type="STRING" id="1075417.SAMN05421823_112172"/>
<reference evidence="6 7" key="1">
    <citation type="submission" date="2016-10" db="EMBL/GenBank/DDBJ databases">
        <authorList>
            <person name="de Groot N.N."/>
        </authorList>
    </citation>
    <scope>NUCLEOTIDE SEQUENCE [LARGE SCALE GENOMIC DNA]</scope>
    <source>
        <strain evidence="6 7">DSM 25186</strain>
    </source>
</reference>
<dbReference type="RefSeq" id="WP_089687275.1">
    <property type="nucleotide sequence ID" value="NZ_FNFO01000012.1"/>
</dbReference>